<dbReference type="AlphaFoldDB" id="A0A1V9Y1K1"/>
<name>A0A1V9Y1K1_9ACAR</name>
<evidence type="ECO:0000256" key="1">
    <source>
        <dbReference type="SAM" id="MobiDB-lite"/>
    </source>
</evidence>
<protein>
    <submittedName>
        <fullName evidence="2">Uncharacterized protein</fullName>
    </submittedName>
</protein>
<dbReference type="EMBL" id="MNPL01000884">
    <property type="protein sequence ID" value="OQR79616.1"/>
    <property type="molecule type" value="Genomic_DNA"/>
</dbReference>
<accession>A0A1V9Y1K1</accession>
<proteinExistence type="predicted"/>
<dbReference type="InParanoid" id="A0A1V9Y1K1"/>
<reference evidence="2 3" key="1">
    <citation type="journal article" date="2017" name="Gigascience">
        <title>Draft genome of the honey bee ectoparasitic mite, Tropilaelaps mercedesae, is shaped by the parasitic life history.</title>
        <authorList>
            <person name="Dong X."/>
            <person name="Armstrong S.D."/>
            <person name="Xia D."/>
            <person name="Makepeace B.L."/>
            <person name="Darby A.C."/>
            <person name="Kadowaki T."/>
        </authorList>
    </citation>
    <scope>NUCLEOTIDE SEQUENCE [LARGE SCALE GENOMIC DNA]</scope>
    <source>
        <strain evidence="2">Wuxi-XJTLU</strain>
    </source>
</reference>
<gene>
    <name evidence="2" type="ORF">BIW11_05609</name>
</gene>
<organism evidence="2 3">
    <name type="scientific">Tropilaelaps mercedesae</name>
    <dbReference type="NCBI Taxonomy" id="418985"/>
    <lineage>
        <taxon>Eukaryota</taxon>
        <taxon>Metazoa</taxon>
        <taxon>Ecdysozoa</taxon>
        <taxon>Arthropoda</taxon>
        <taxon>Chelicerata</taxon>
        <taxon>Arachnida</taxon>
        <taxon>Acari</taxon>
        <taxon>Parasitiformes</taxon>
        <taxon>Mesostigmata</taxon>
        <taxon>Gamasina</taxon>
        <taxon>Dermanyssoidea</taxon>
        <taxon>Laelapidae</taxon>
        <taxon>Tropilaelaps</taxon>
    </lineage>
</organism>
<sequence>MSAGAAALGYGNNNRKETVQCVVDKRKTKSKKTATVEWTTRNWVETAGRASGLETVVLHSTVSKKDTKGLTTARKRRERTKGEHFNA</sequence>
<feature type="region of interest" description="Disordered" evidence="1">
    <location>
        <begin position="63"/>
        <end position="87"/>
    </location>
</feature>
<evidence type="ECO:0000313" key="3">
    <source>
        <dbReference type="Proteomes" id="UP000192247"/>
    </source>
</evidence>
<keyword evidence="3" id="KW-1185">Reference proteome</keyword>
<comment type="caution">
    <text evidence="2">The sequence shown here is derived from an EMBL/GenBank/DDBJ whole genome shotgun (WGS) entry which is preliminary data.</text>
</comment>
<evidence type="ECO:0000313" key="2">
    <source>
        <dbReference type="EMBL" id="OQR79616.1"/>
    </source>
</evidence>
<dbReference type="Proteomes" id="UP000192247">
    <property type="component" value="Unassembled WGS sequence"/>
</dbReference>